<comment type="similarity">
    <text evidence="2">Belongs to the fimbrial protein family.</text>
</comment>
<evidence type="ECO:0000256" key="2">
    <source>
        <dbReference type="ARBA" id="ARBA00006671"/>
    </source>
</evidence>
<dbReference type="AlphaFoldDB" id="A0AAW8H5L7"/>
<keyword evidence="4" id="KW-0281">Fimbrium</keyword>
<evidence type="ECO:0000256" key="4">
    <source>
        <dbReference type="ARBA" id="ARBA00023263"/>
    </source>
</evidence>
<protein>
    <submittedName>
        <fullName evidence="7">Fimbrial protein</fullName>
    </submittedName>
</protein>
<feature type="signal peptide" evidence="5">
    <location>
        <begin position="1"/>
        <end position="21"/>
    </location>
</feature>
<dbReference type="RefSeq" id="WP_306684108.1">
    <property type="nucleotide sequence ID" value="NZ_JAVDKR010000008.1"/>
</dbReference>
<sequence>MINKRQKSVLTLLQFILYAFAFPVTGNAATALKNCFTAPQDYQVSYNRKLSTTDNVAGNAISDNEHLVGSGAEMEANCSCPKDMEESTTILELTLAGSPLSPGASGYGYLTDSLDIHVSGYNDAINSPDGANLTKLDINEYPSSLSSMDKWIEKIKTTEGTASVCSESTRPESTPPVKRQFRWNVIVARFLVKKTILGEAIIPPTIVVQNYACLYYGSGSCDPTNAEQVSNIWLSGSLTAPLSCTINEGSTIEVDFGELVSSQFVTRGQQPKGFTLKDVDISYQCGTNTVGKNDRVKLTLSADQGVVDSSNPVIAKMIGRDDIGVRVFDEQNQDIALDGSYEFPVTVDEQGKGVIHIKATPVSATSAIPEPGSFEGNVTVKMELR</sequence>
<dbReference type="InterPro" id="IPR036937">
    <property type="entry name" value="Adhesion_dom_fimbrial_sf"/>
</dbReference>
<dbReference type="Proteomes" id="UP001225042">
    <property type="component" value="Unassembled WGS sequence"/>
</dbReference>
<proteinExistence type="inferred from homology"/>
<feature type="domain" description="Fimbrial-type adhesion" evidence="6">
    <location>
        <begin position="234"/>
        <end position="383"/>
    </location>
</feature>
<comment type="subcellular location">
    <subcellularLocation>
        <location evidence="1">Fimbrium</location>
    </subcellularLocation>
</comment>
<dbReference type="GO" id="GO:0043709">
    <property type="term" value="P:cell adhesion involved in single-species biofilm formation"/>
    <property type="evidence" value="ECO:0007669"/>
    <property type="project" value="TreeGrafter"/>
</dbReference>
<reference evidence="7 8" key="1">
    <citation type="submission" date="2023-08" db="EMBL/GenBank/DDBJ databases">
        <authorList>
            <person name="Dale J."/>
        </authorList>
    </citation>
    <scope>NUCLEOTIDE SEQUENCE [LARGE SCALE GENOMIC DNA]</scope>
    <source>
        <strain evidence="7 8">2023EL-00788</strain>
    </source>
</reference>
<keyword evidence="3 5" id="KW-0732">Signal</keyword>
<dbReference type="PANTHER" id="PTHR33420:SF31">
    <property type="entry name" value="TYPE 1 FIMBRIN D-MANNOSE SPECIFIC ADHESIN"/>
    <property type="match status" value="1"/>
</dbReference>
<organism evidence="7 8">
    <name type="scientific">Enterobacter soli</name>
    <dbReference type="NCBI Taxonomy" id="885040"/>
    <lineage>
        <taxon>Bacteria</taxon>
        <taxon>Pseudomonadati</taxon>
        <taxon>Pseudomonadota</taxon>
        <taxon>Gammaproteobacteria</taxon>
        <taxon>Enterobacterales</taxon>
        <taxon>Enterobacteriaceae</taxon>
        <taxon>Enterobacter</taxon>
    </lineage>
</organism>
<dbReference type="Pfam" id="PF00419">
    <property type="entry name" value="Fimbrial"/>
    <property type="match status" value="1"/>
</dbReference>
<accession>A0AAW8H5L7</accession>
<dbReference type="GO" id="GO:0009289">
    <property type="term" value="C:pilus"/>
    <property type="evidence" value="ECO:0007669"/>
    <property type="project" value="UniProtKB-SubCell"/>
</dbReference>
<name>A0AAW8H5L7_9ENTR</name>
<evidence type="ECO:0000256" key="1">
    <source>
        <dbReference type="ARBA" id="ARBA00004561"/>
    </source>
</evidence>
<dbReference type="PANTHER" id="PTHR33420">
    <property type="entry name" value="FIMBRIAL SUBUNIT ELFA-RELATED"/>
    <property type="match status" value="1"/>
</dbReference>
<evidence type="ECO:0000256" key="5">
    <source>
        <dbReference type="SAM" id="SignalP"/>
    </source>
</evidence>
<dbReference type="Gene3D" id="2.60.40.1090">
    <property type="entry name" value="Fimbrial-type adhesion domain"/>
    <property type="match status" value="1"/>
</dbReference>
<evidence type="ECO:0000256" key="3">
    <source>
        <dbReference type="ARBA" id="ARBA00022729"/>
    </source>
</evidence>
<evidence type="ECO:0000313" key="7">
    <source>
        <dbReference type="EMBL" id="MDQ2255232.1"/>
    </source>
</evidence>
<gene>
    <name evidence="7" type="ORF">RBJ67_03635</name>
</gene>
<keyword evidence="8" id="KW-1185">Reference proteome</keyword>
<feature type="chain" id="PRO_5043622688" evidence="5">
    <location>
        <begin position="22"/>
        <end position="385"/>
    </location>
</feature>
<comment type="caution">
    <text evidence="7">The sequence shown here is derived from an EMBL/GenBank/DDBJ whole genome shotgun (WGS) entry which is preliminary data.</text>
</comment>
<dbReference type="InterPro" id="IPR050263">
    <property type="entry name" value="Bact_Fimbrial_Adh_Pro"/>
</dbReference>
<dbReference type="InterPro" id="IPR000259">
    <property type="entry name" value="Adhesion_dom_fimbrial"/>
</dbReference>
<dbReference type="SUPFAM" id="SSF49401">
    <property type="entry name" value="Bacterial adhesins"/>
    <property type="match status" value="1"/>
</dbReference>
<evidence type="ECO:0000259" key="6">
    <source>
        <dbReference type="Pfam" id="PF00419"/>
    </source>
</evidence>
<evidence type="ECO:0000313" key="8">
    <source>
        <dbReference type="Proteomes" id="UP001225042"/>
    </source>
</evidence>
<dbReference type="EMBL" id="JAVDKS010000001">
    <property type="protein sequence ID" value="MDQ2255232.1"/>
    <property type="molecule type" value="Genomic_DNA"/>
</dbReference>
<dbReference type="InterPro" id="IPR008966">
    <property type="entry name" value="Adhesion_dom_sf"/>
</dbReference>